<evidence type="ECO:0000313" key="2">
    <source>
        <dbReference type="Proteomes" id="UP001281761"/>
    </source>
</evidence>
<dbReference type="EMBL" id="JARBJD010000560">
    <property type="protein sequence ID" value="KAK2941046.1"/>
    <property type="molecule type" value="Genomic_DNA"/>
</dbReference>
<evidence type="ECO:0000313" key="1">
    <source>
        <dbReference type="EMBL" id="KAK2941046.1"/>
    </source>
</evidence>
<reference evidence="1 2" key="1">
    <citation type="journal article" date="2022" name="bioRxiv">
        <title>Genomics of Preaxostyla Flagellates Illuminates Evolutionary Transitions and the Path Towards Mitochondrial Loss.</title>
        <authorList>
            <person name="Novak L.V.F."/>
            <person name="Treitli S.C."/>
            <person name="Pyrih J."/>
            <person name="Halakuc P."/>
            <person name="Pipaliya S.V."/>
            <person name="Vacek V."/>
            <person name="Brzon O."/>
            <person name="Soukal P."/>
            <person name="Eme L."/>
            <person name="Dacks J.B."/>
            <person name="Karnkowska A."/>
            <person name="Elias M."/>
            <person name="Hampl V."/>
        </authorList>
    </citation>
    <scope>NUCLEOTIDE SEQUENCE [LARGE SCALE GENOMIC DNA]</scope>
    <source>
        <strain evidence="1">NAU3</strain>
        <tissue evidence="1">Gut</tissue>
    </source>
</reference>
<name>A0ABQ9WNI0_9EUKA</name>
<dbReference type="Proteomes" id="UP001281761">
    <property type="component" value="Unassembled WGS sequence"/>
</dbReference>
<keyword evidence="2" id="KW-1185">Reference proteome</keyword>
<comment type="caution">
    <text evidence="1">The sequence shown here is derived from an EMBL/GenBank/DDBJ whole genome shotgun (WGS) entry which is preliminary data.</text>
</comment>
<accession>A0ABQ9WNI0</accession>
<protein>
    <submittedName>
        <fullName evidence="1">Uncharacterized protein</fullName>
    </submittedName>
</protein>
<organism evidence="1 2">
    <name type="scientific">Blattamonas nauphoetae</name>
    <dbReference type="NCBI Taxonomy" id="2049346"/>
    <lineage>
        <taxon>Eukaryota</taxon>
        <taxon>Metamonada</taxon>
        <taxon>Preaxostyla</taxon>
        <taxon>Oxymonadida</taxon>
        <taxon>Blattamonas</taxon>
    </lineage>
</organism>
<proteinExistence type="predicted"/>
<sequence length="115" mass="13241">MICWFSTLVFNIDRKILSDPSNPRESDKTAPIRPDFEWIAHFVSVMDVSKFENYSILSSLINGPQPLRVNSMCDARTTDEQPEINSTSEYDVSWSSSIRTWEMDNDAFLTANRRG</sequence>
<gene>
    <name evidence="1" type="ORF">BLNAU_24042</name>
</gene>